<evidence type="ECO:0000256" key="6">
    <source>
        <dbReference type="SAM" id="MobiDB-lite"/>
    </source>
</evidence>
<organism evidence="8 9">
    <name type="scientific">Winogradskya humida</name>
    <dbReference type="NCBI Taxonomy" id="113566"/>
    <lineage>
        <taxon>Bacteria</taxon>
        <taxon>Bacillati</taxon>
        <taxon>Actinomycetota</taxon>
        <taxon>Actinomycetes</taxon>
        <taxon>Micromonosporales</taxon>
        <taxon>Micromonosporaceae</taxon>
        <taxon>Winogradskya</taxon>
    </lineage>
</organism>
<reference evidence="8 9" key="1">
    <citation type="submission" date="2021-01" db="EMBL/GenBank/DDBJ databases">
        <title>Whole genome shotgun sequence of Actinoplanes humidus NBRC 14915.</title>
        <authorList>
            <person name="Komaki H."/>
            <person name="Tamura T."/>
        </authorList>
    </citation>
    <scope>NUCLEOTIDE SEQUENCE [LARGE SCALE GENOMIC DNA]</scope>
    <source>
        <strain evidence="8 9">NBRC 14915</strain>
    </source>
</reference>
<accession>A0ABQ4A6S0</accession>
<keyword evidence="9" id="KW-1185">Reference proteome</keyword>
<feature type="compositionally biased region" description="Polar residues" evidence="6">
    <location>
        <begin position="129"/>
        <end position="139"/>
    </location>
</feature>
<dbReference type="Pfam" id="PF12637">
    <property type="entry name" value="TSCPD"/>
    <property type="match status" value="1"/>
</dbReference>
<evidence type="ECO:0000256" key="4">
    <source>
        <dbReference type="ARBA" id="ARBA00022741"/>
    </source>
</evidence>
<evidence type="ECO:0000256" key="5">
    <source>
        <dbReference type="ARBA" id="ARBA00047754"/>
    </source>
</evidence>
<dbReference type="EMBL" id="BOMN01000142">
    <property type="protein sequence ID" value="GIE26333.1"/>
    <property type="molecule type" value="Genomic_DNA"/>
</dbReference>
<evidence type="ECO:0000256" key="1">
    <source>
        <dbReference type="ARBA" id="ARBA00007405"/>
    </source>
</evidence>
<evidence type="ECO:0000313" key="8">
    <source>
        <dbReference type="EMBL" id="GIE26333.1"/>
    </source>
</evidence>
<comment type="similarity">
    <text evidence="1">Belongs to the ribonucleoside diphosphate reductase class-2 family.</text>
</comment>
<proteinExistence type="inferred from homology"/>
<evidence type="ECO:0000259" key="7">
    <source>
        <dbReference type="Pfam" id="PF12637"/>
    </source>
</evidence>
<comment type="catalytic activity">
    <reaction evidence="5">
        <text>a 2'-deoxyribonucleoside 5'-diphosphate + [thioredoxin]-disulfide + H2O = a ribonucleoside 5'-diphosphate + [thioredoxin]-dithiol</text>
        <dbReference type="Rhea" id="RHEA:23252"/>
        <dbReference type="Rhea" id="RHEA-COMP:10698"/>
        <dbReference type="Rhea" id="RHEA-COMP:10700"/>
        <dbReference type="ChEBI" id="CHEBI:15377"/>
        <dbReference type="ChEBI" id="CHEBI:29950"/>
        <dbReference type="ChEBI" id="CHEBI:50058"/>
        <dbReference type="ChEBI" id="CHEBI:57930"/>
        <dbReference type="ChEBI" id="CHEBI:73316"/>
        <dbReference type="EC" id="1.17.4.1"/>
    </reaction>
</comment>
<protein>
    <recommendedName>
        <fullName evidence="2">ribonucleoside-diphosphate reductase</fullName>
        <ecNumber evidence="2">1.17.4.1</ecNumber>
    </recommendedName>
</protein>
<feature type="domain" description="TSCPD" evidence="7">
    <location>
        <begin position="57"/>
        <end position="125"/>
    </location>
</feature>
<dbReference type="EC" id="1.17.4.1" evidence="2"/>
<feature type="region of interest" description="Disordered" evidence="6">
    <location>
        <begin position="127"/>
        <end position="178"/>
    </location>
</feature>
<name>A0ABQ4A6S0_9ACTN</name>
<sequence length="178" mass="18511">MICLVVTDVPAARHITPLATDQGSRRWSGHTTSFRIEDLAGTVTTHRTGDGTTAGFDLRVGTHGSTMAGLTDALAAAASLALQHGAPLASITDAWQQTWFVPNGVTDDPDIPHTTSLADYVARRVSIDQPPTGSDTSPAVSRAGQFPGDDTTDPPAPRTAHRAARGITVDDAGPRHGA</sequence>
<dbReference type="Proteomes" id="UP000603200">
    <property type="component" value="Unassembled WGS sequence"/>
</dbReference>
<evidence type="ECO:0000313" key="9">
    <source>
        <dbReference type="Proteomes" id="UP000603200"/>
    </source>
</evidence>
<dbReference type="InterPro" id="IPR024434">
    <property type="entry name" value="TSCPD_dom"/>
</dbReference>
<evidence type="ECO:0000256" key="3">
    <source>
        <dbReference type="ARBA" id="ARBA00022634"/>
    </source>
</evidence>
<gene>
    <name evidence="8" type="ORF">Ahu01nite_094350</name>
</gene>
<keyword evidence="3" id="KW-0237">DNA synthesis</keyword>
<keyword evidence="4" id="KW-0547">Nucleotide-binding</keyword>
<evidence type="ECO:0000256" key="2">
    <source>
        <dbReference type="ARBA" id="ARBA00012274"/>
    </source>
</evidence>
<comment type="caution">
    <text evidence="8">The sequence shown here is derived from an EMBL/GenBank/DDBJ whole genome shotgun (WGS) entry which is preliminary data.</text>
</comment>